<evidence type="ECO:0000256" key="5">
    <source>
        <dbReference type="ARBA" id="ARBA00023163"/>
    </source>
</evidence>
<dbReference type="InterPro" id="IPR036576">
    <property type="entry name" value="WRKY_dom_sf"/>
</dbReference>
<evidence type="ECO:0000313" key="10">
    <source>
        <dbReference type="Proteomes" id="UP000243459"/>
    </source>
</evidence>
<dbReference type="PANTHER" id="PTHR31429">
    <property type="entry name" value="WRKY TRANSCRIPTION FACTOR 36-RELATED"/>
    <property type="match status" value="1"/>
</dbReference>
<keyword evidence="4" id="KW-0238">DNA-binding</keyword>
<dbReference type="GO" id="GO:0005634">
    <property type="term" value="C:nucleus"/>
    <property type="evidence" value="ECO:0007669"/>
    <property type="project" value="UniProtKB-SubCell"/>
</dbReference>
<dbReference type="GO" id="GO:0051707">
    <property type="term" value="P:response to other organism"/>
    <property type="evidence" value="ECO:0007669"/>
    <property type="project" value="UniProtKB-ARBA"/>
</dbReference>
<dbReference type="InterPro" id="IPR044810">
    <property type="entry name" value="WRKY_plant"/>
</dbReference>
<evidence type="ECO:0000256" key="6">
    <source>
        <dbReference type="ARBA" id="ARBA00023242"/>
    </source>
</evidence>
<dbReference type="AlphaFoldDB" id="A0A5P1EWL5"/>
<keyword evidence="3" id="KW-0805">Transcription regulation</keyword>
<keyword evidence="6" id="KW-0539">Nucleus</keyword>
<feature type="region of interest" description="Disordered" evidence="7">
    <location>
        <begin position="78"/>
        <end position="137"/>
    </location>
</feature>
<feature type="domain" description="WRKY" evidence="8">
    <location>
        <begin position="20"/>
        <end position="86"/>
    </location>
</feature>
<sequence>MREEARPKISKLCVYTDPSDPSLVVKDGYQWRKYGQKVTRDNPCPRAYFRCSFAPACPVKKKVQRSAEDRRLLVATYEGEHTHSQPLSVEPPAGGSLTPSPVKVQTSSPTVTLDLTRPNPSLSPDRSSMETESPDEFQRRLAEQMVTTLTNDPGFTLALASAISGKFLGLTPDHCQ</sequence>
<accession>A0A5P1EWL5</accession>
<reference evidence="10" key="1">
    <citation type="journal article" date="2017" name="Nat. Commun.">
        <title>The asparagus genome sheds light on the origin and evolution of a young Y chromosome.</title>
        <authorList>
            <person name="Harkess A."/>
            <person name="Zhou J."/>
            <person name="Xu C."/>
            <person name="Bowers J.E."/>
            <person name="Van der Hulst R."/>
            <person name="Ayyampalayam S."/>
            <person name="Mercati F."/>
            <person name="Riccardi P."/>
            <person name="McKain M.R."/>
            <person name="Kakrana A."/>
            <person name="Tang H."/>
            <person name="Ray J."/>
            <person name="Groenendijk J."/>
            <person name="Arikit S."/>
            <person name="Mathioni S.M."/>
            <person name="Nakano M."/>
            <person name="Shan H."/>
            <person name="Telgmann-Rauber A."/>
            <person name="Kanno A."/>
            <person name="Yue Z."/>
            <person name="Chen H."/>
            <person name="Li W."/>
            <person name="Chen Y."/>
            <person name="Xu X."/>
            <person name="Zhang Y."/>
            <person name="Luo S."/>
            <person name="Chen H."/>
            <person name="Gao J."/>
            <person name="Mao Z."/>
            <person name="Pires J.C."/>
            <person name="Luo M."/>
            <person name="Kudrna D."/>
            <person name="Wing R.A."/>
            <person name="Meyers B.C."/>
            <person name="Yi K."/>
            <person name="Kong H."/>
            <person name="Lavrijsen P."/>
            <person name="Sunseri F."/>
            <person name="Falavigna A."/>
            <person name="Ye Y."/>
            <person name="Leebens-Mack J.H."/>
            <person name="Chen G."/>
        </authorList>
    </citation>
    <scope>NUCLEOTIDE SEQUENCE [LARGE SCALE GENOMIC DNA]</scope>
    <source>
        <strain evidence="10">cv. DH0086</strain>
    </source>
</reference>
<dbReference type="Pfam" id="PF03106">
    <property type="entry name" value="WRKY"/>
    <property type="match status" value="1"/>
</dbReference>
<keyword evidence="5" id="KW-0804">Transcription</keyword>
<dbReference type="Gene3D" id="2.20.25.80">
    <property type="entry name" value="WRKY domain"/>
    <property type="match status" value="1"/>
</dbReference>
<dbReference type="PANTHER" id="PTHR31429:SF3">
    <property type="entry name" value="WRKY TRANSCRIPTION FACTOR 40-RELATED"/>
    <property type="match status" value="1"/>
</dbReference>
<dbReference type="Proteomes" id="UP000243459">
    <property type="component" value="Chromosome 5"/>
</dbReference>
<keyword evidence="10" id="KW-1185">Reference proteome</keyword>
<evidence type="ECO:0000256" key="3">
    <source>
        <dbReference type="ARBA" id="ARBA00023015"/>
    </source>
</evidence>
<dbReference type="SMR" id="A0A5P1EWL5"/>
<name>A0A5P1EWL5_ASPOF</name>
<organism evidence="9 10">
    <name type="scientific">Asparagus officinalis</name>
    <name type="common">Garden asparagus</name>
    <dbReference type="NCBI Taxonomy" id="4686"/>
    <lineage>
        <taxon>Eukaryota</taxon>
        <taxon>Viridiplantae</taxon>
        <taxon>Streptophyta</taxon>
        <taxon>Embryophyta</taxon>
        <taxon>Tracheophyta</taxon>
        <taxon>Spermatophyta</taxon>
        <taxon>Magnoliopsida</taxon>
        <taxon>Liliopsida</taxon>
        <taxon>Asparagales</taxon>
        <taxon>Asparagaceae</taxon>
        <taxon>Asparagoideae</taxon>
        <taxon>Asparagus</taxon>
    </lineage>
</organism>
<feature type="compositionally biased region" description="Polar residues" evidence="7">
    <location>
        <begin position="97"/>
        <end position="126"/>
    </location>
</feature>
<proteinExistence type="inferred from homology"/>
<dbReference type="InterPro" id="IPR003657">
    <property type="entry name" value="WRKY_dom"/>
</dbReference>
<dbReference type="GO" id="GO:0043565">
    <property type="term" value="F:sequence-specific DNA binding"/>
    <property type="evidence" value="ECO:0007669"/>
    <property type="project" value="InterPro"/>
</dbReference>
<protein>
    <recommendedName>
        <fullName evidence="8">WRKY domain-containing protein</fullName>
    </recommendedName>
</protein>
<dbReference type="SMART" id="SM00774">
    <property type="entry name" value="WRKY"/>
    <property type="match status" value="1"/>
</dbReference>
<gene>
    <name evidence="9" type="ORF">A4U43_C05F33710</name>
</gene>
<dbReference type="OMA" id="CCANSEE"/>
<evidence type="ECO:0000256" key="7">
    <source>
        <dbReference type="SAM" id="MobiDB-lite"/>
    </source>
</evidence>
<dbReference type="PROSITE" id="PS50811">
    <property type="entry name" value="WRKY"/>
    <property type="match status" value="1"/>
</dbReference>
<evidence type="ECO:0000256" key="4">
    <source>
        <dbReference type="ARBA" id="ARBA00023125"/>
    </source>
</evidence>
<evidence type="ECO:0000256" key="2">
    <source>
        <dbReference type="ARBA" id="ARBA00008189"/>
    </source>
</evidence>
<dbReference type="GO" id="GO:0003700">
    <property type="term" value="F:DNA-binding transcription factor activity"/>
    <property type="evidence" value="ECO:0007669"/>
    <property type="project" value="InterPro"/>
</dbReference>
<comment type="subcellular location">
    <subcellularLocation>
        <location evidence="1">Nucleus</location>
    </subcellularLocation>
</comment>
<dbReference type="Gramene" id="ONK70436">
    <property type="protein sequence ID" value="ONK70436"/>
    <property type="gene ID" value="A4U43_C05F33710"/>
</dbReference>
<dbReference type="FunFam" id="2.20.25.80:FF:000008">
    <property type="entry name" value="WRKY transcription factor 40"/>
    <property type="match status" value="1"/>
</dbReference>
<evidence type="ECO:0000256" key="1">
    <source>
        <dbReference type="ARBA" id="ARBA00004123"/>
    </source>
</evidence>
<evidence type="ECO:0000259" key="8">
    <source>
        <dbReference type="PROSITE" id="PS50811"/>
    </source>
</evidence>
<dbReference type="SUPFAM" id="SSF118290">
    <property type="entry name" value="WRKY DNA-binding domain"/>
    <property type="match status" value="1"/>
</dbReference>
<comment type="similarity">
    <text evidence="2">Belongs to the WRKY group II-a family.</text>
</comment>
<evidence type="ECO:0000313" key="9">
    <source>
        <dbReference type="EMBL" id="ONK70436.1"/>
    </source>
</evidence>
<dbReference type="EMBL" id="CM007385">
    <property type="protein sequence ID" value="ONK70436.1"/>
    <property type="molecule type" value="Genomic_DNA"/>
</dbReference>